<evidence type="ECO:0000256" key="1">
    <source>
        <dbReference type="PROSITE-ProRule" id="PRU00175"/>
    </source>
</evidence>
<dbReference type="EMBL" id="KI630469">
    <property type="protein sequence ID" value="EYU38939.1"/>
    <property type="molecule type" value="Genomic_DNA"/>
</dbReference>
<accession>A0A022RG32</accession>
<keyword evidence="1" id="KW-0862">Zinc</keyword>
<dbReference type="eggNOG" id="ENOG502T1NC">
    <property type="taxonomic scope" value="Eukaryota"/>
</dbReference>
<protein>
    <recommendedName>
        <fullName evidence="2">RING-type domain-containing protein</fullName>
    </recommendedName>
</protein>
<name>A0A022RG32_ERYGU</name>
<organism evidence="3 4">
    <name type="scientific">Erythranthe guttata</name>
    <name type="common">Yellow monkey flower</name>
    <name type="synonym">Mimulus guttatus</name>
    <dbReference type="NCBI Taxonomy" id="4155"/>
    <lineage>
        <taxon>Eukaryota</taxon>
        <taxon>Viridiplantae</taxon>
        <taxon>Streptophyta</taxon>
        <taxon>Embryophyta</taxon>
        <taxon>Tracheophyta</taxon>
        <taxon>Spermatophyta</taxon>
        <taxon>Magnoliopsida</taxon>
        <taxon>eudicotyledons</taxon>
        <taxon>Gunneridae</taxon>
        <taxon>Pentapetalae</taxon>
        <taxon>asterids</taxon>
        <taxon>lamiids</taxon>
        <taxon>Lamiales</taxon>
        <taxon>Phrymaceae</taxon>
        <taxon>Erythranthe</taxon>
    </lineage>
</organism>
<dbReference type="Proteomes" id="UP000030748">
    <property type="component" value="Unassembled WGS sequence"/>
</dbReference>
<proteinExistence type="predicted"/>
<dbReference type="InterPro" id="IPR013083">
    <property type="entry name" value="Znf_RING/FYVE/PHD"/>
</dbReference>
<dbReference type="AlphaFoldDB" id="A0A022RG32"/>
<sequence length="256" mass="29436">MADCTSRVGFEYNYNLWLDYSLISKDHGYRLTHGHNNFIFEIRTNFILKKIRSEDEDEILDSEEFGVCFSDDNGAPLPLHFFICYRLEDYWMTFDETSALERGAVAFARQTAAAATSANRDLVFPVVIGIDVCTVQQEGETIGEARARAIRSKHMVPVFLYQLACFRLDQNRSAKLCVFLRDVLPRTRVVDVVVSDDEDFVCPMCSKRPWFGVQVTSLPCCGRTFHSHCIVTWLEHNHVCPSCDSPVYDPDYMHLY</sequence>
<keyword evidence="1" id="KW-0863">Zinc-finger</keyword>
<keyword evidence="1" id="KW-0479">Metal-binding</keyword>
<evidence type="ECO:0000313" key="3">
    <source>
        <dbReference type="EMBL" id="EYU38939.1"/>
    </source>
</evidence>
<dbReference type="Gene3D" id="3.30.40.10">
    <property type="entry name" value="Zinc/RING finger domain, C3HC4 (zinc finger)"/>
    <property type="match status" value="1"/>
</dbReference>
<dbReference type="GO" id="GO:0008270">
    <property type="term" value="F:zinc ion binding"/>
    <property type="evidence" value="ECO:0007669"/>
    <property type="project" value="UniProtKB-KW"/>
</dbReference>
<feature type="domain" description="RING-type" evidence="2">
    <location>
        <begin position="202"/>
        <end position="244"/>
    </location>
</feature>
<dbReference type="PROSITE" id="PS50089">
    <property type="entry name" value="ZF_RING_2"/>
    <property type="match status" value="1"/>
</dbReference>
<gene>
    <name evidence="3" type="ORF">MIMGU_mgv1a012270mg</name>
</gene>
<evidence type="ECO:0000259" key="2">
    <source>
        <dbReference type="PROSITE" id="PS50089"/>
    </source>
</evidence>
<keyword evidence="4" id="KW-1185">Reference proteome</keyword>
<dbReference type="SUPFAM" id="SSF57850">
    <property type="entry name" value="RING/U-box"/>
    <property type="match status" value="1"/>
</dbReference>
<evidence type="ECO:0000313" key="4">
    <source>
        <dbReference type="Proteomes" id="UP000030748"/>
    </source>
</evidence>
<dbReference type="InterPro" id="IPR001841">
    <property type="entry name" value="Znf_RING"/>
</dbReference>
<reference evidence="3 4" key="1">
    <citation type="journal article" date="2013" name="Proc. Natl. Acad. Sci. U.S.A.">
        <title>Fine-scale variation in meiotic recombination in Mimulus inferred from population shotgun sequencing.</title>
        <authorList>
            <person name="Hellsten U."/>
            <person name="Wright K.M."/>
            <person name="Jenkins J."/>
            <person name="Shu S."/>
            <person name="Yuan Y."/>
            <person name="Wessler S.R."/>
            <person name="Schmutz J."/>
            <person name="Willis J.H."/>
            <person name="Rokhsar D.S."/>
        </authorList>
    </citation>
    <scope>NUCLEOTIDE SEQUENCE [LARGE SCALE GENOMIC DNA]</scope>
    <source>
        <strain evidence="4">cv. DUN x IM62</strain>
    </source>
</reference>
<dbReference type="PhylomeDB" id="A0A022RG32"/>